<proteinExistence type="predicted"/>
<keyword evidence="3" id="KW-1185">Reference proteome</keyword>
<evidence type="ECO:0000313" key="2">
    <source>
        <dbReference type="EMBL" id="KXF81869.1"/>
    </source>
</evidence>
<dbReference type="STRING" id="294935.ATN88_20480"/>
<organism evidence="2 3">
    <name type="scientific">Enterovibrio coralii</name>
    <dbReference type="NCBI Taxonomy" id="294935"/>
    <lineage>
        <taxon>Bacteria</taxon>
        <taxon>Pseudomonadati</taxon>
        <taxon>Pseudomonadota</taxon>
        <taxon>Gammaproteobacteria</taxon>
        <taxon>Vibrionales</taxon>
        <taxon>Vibrionaceae</taxon>
        <taxon>Enterovibrio</taxon>
    </lineage>
</organism>
<dbReference type="OrthoDB" id="5422838at2"/>
<feature type="domain" description="Amphi-Trp" evidence="1">
    <location>
        <begin position="19"/>
        <end position="89"/>
    </location>
</feature>
<accession>A0A135I8T4</accession>
<evidence type="ECO:0000313" key="3">
    <source>
        <dbReference type="Proteomes" id="UP000070529"/>
    </source>
</evidence>
<dbReference type="RefSeq" id="WP_067415474.1">
    <property type="nucleotide sequence ID" value="NZ_LNTY01000033.1"/>
</dbReference>
<reference evidence="2 3" key="1">
    <citation type="submission" date="2015-11" db="EMBL/GenBank/DDBJ databases">
        <title>Genomic Taxonomy of the Vibrionaceae.</title>
        <authorList>
            <person name="Gomez-Gil B."/>
            <person name="Enciso-Ibarra J."/>
        </authorList>
    </citation>
    <scope>NUCLEOTIDE SEQUENCE [LARGE SCALE GENOMIC DNA]</scope>
    <source>
        <strain evidence="2 3">CAIM 912</strain>
    </source>
</reference>
<comment type="caution">
    <text evidence="2">The sequence shown here is derived from an EMBL/GenBank/DDBJ whole genome shotgun (WGS) entry which is preliminary data.</text>
</comment>
<dbReference type="Proteomes" id="UP000070529">
    <property type="component" value="Unassembled WGS sequence"/>
</dbReference>
<dbReference type="NCBIfam" id="TIGR04354">
    <property type="entry name" value="amphi-Trp"/>
    <property type="match status" value="1"/>
</dbReference>
<protein>
    <recommendedName>
        <fullName evidence="1">Amphi-Trp domain-containing protein</fullName>
    </recommendedName>
</protein>
<evidence type="ECO:0000259" key="1">
    <source>
        <dbReference type="Pfam" id="PF20068"/>
    </source>
</evidence>
<dbReference type="EMBL" id="LNTY01000033">
    <property type="protein sequence ID" value="KXF81869.1"/>
    <property type="molecule type" value="Genomic_DNA"/>
</dbReference>
<name>A0A135I8T4_9GAMM</name>
<dbReference type="InterPro" id="IPR027598">
    <property type="entry name" value="Amphi-Trp_dom"/>
</dbReference>
<gene>
    <name evidence="2" type="ORF">ATN88_20480</name>
</gene>
<dbReference type="Pfam" id="PF20068">
    <property type="entry name" value="Amphi-Trp"/>
    <property type="match status" value="1"/>
</dbReference>
<sequence>MAKNSVNTSELSFMMQSGKKKFRHESLQDNNMLADMLRSVADGLKSGELTFSDENGDIIMQPDGLMHFKLRAQKKNGHNQFAFEVSWQDPFVVEDKEPQIKVIAGD</sequence>
<dbReference type="AlphaFoldDB" id="A0A135I8T4"/>